<proteinExistence type="predicted"/>
<dbReference type="RefSeq" id="WP_169611265.1">
    <property type="nucleotide sequence ID" value="NZ_CP051683.1"/>
</dbReference>
<evidence type="ECO:0000313" key="2">
    <source>
        <dbReference type="EMBL" id="QJD98527.1"/>
    </source>
</evidence>
<organism evidence="2 3">
    <name type="scientific">Mucilaginibacter robiniae</name>
    <dbReference type="NCBI Taxonomy" id="2728022"/>
    <lineage>
        <taxon>Bacteria</taxon>
        <taxon>Pseudomonadati</taxon>
        <taxon>Bacteroidota</taxon>
        <taxon>Sphingobacteriia</taxon>
        <taxon>Sphingobacteriales</taxon>
        <taxon>Sphingobacteriaceae</taxon>
        <taxon>Mucilaginibacter</taxon>
    </lineage>
</organism>
<evidence type="ECO:0000313" key="3">
    <source>
        <dbReference type="Proteomes" id="UP000503278"/>
    </source>
</evidence>
<dbReference type="EMBL" id="CP051683">
    <property type="protein sequence ID" value="QJD98527.1"/>
    <property type="molecule type" value="Genomic_DNA"/>
</dbReference>
<dbReference type="Proteomes" id="UP000503278">
    <property type="component" value="Plasmid unnamed1"/>
</dbReference>
<evidence type="ECO:0000256" key="1">
    <source>
        <dbReference type="SAM" id="Coils"/>
    </source>
</evidence>
<dbReference type="KEGG" id="mrob:HH214_21460"/>
<feature type="coiled-coil region" evidence="1">
    <location>
        <begin position="32"/>
        <end position="66"/>
    </location>
</feature>
<keyword evidence="1" id="KW-0175">Coiled coil</keyword>
<keyword evidence="3" id="KW-1185">Reference proteome</keyword>
<sequence>MGVLTVRTDESEDNLIEEVKKKYNISTGTKALIFTAQKCLQLEKELAELKNDKRKLQQEVSDYRSASLNLLSGLSHLGKLTNKT</sequence>
<geneLocation type="plasmid" evidence="2 3">
    <name>unnamed1</name>
</geneLocation>
<keyword evidence="2" id="KW-0614">Plasmid</keyword>
<protein>
    <submittedName>
        <fullName evidence="2">Uncharacterized protein</fullName>
    </submittedName>
</protein>
<name>A0A7L5E807_9SPHI</name>
<accession>A0A7L5E807</accession>
<gene>
    <name evidence="2" type="ORF">HH214_21460</name>
</gene>
<dbReference type="AlphaFoldDB" id="A0A7L5E807"/>
<reference evidence="2 3" key="1">
    <citation type="submission" date="2020-04" db="EMBL/GenBank/DDBJ databases">
        <title>Genome sequencing of novel species.</title>
        <authorList>
            <person name="Heo J."/>
            <person name="Kim S.-J."/>
            <person name="Kim J.-S."/>
            <person name="Hong S.-B."/>
            <person name="Kwon S.-W."/>
        </authorList>
    </citation>
    <scope>NUCLEOTIDE SEQUENCE [LARGE SCALE GENOMIC DNA]</scope>
    <source>
        <strain evidence="2 3">F39-2</strain>
        <plasmid evidence="2 3">unnamed1</plasmid>
    </source>
</reference>